<reference evidence="2 3" key="1">
    <citation type="submission" date="2019-11" db="EMBL/GenBank/DDBJ databases">
        <title>Agromyces kandeliae sp. nov., isolated from mangrove soil.</title>
        <authorList>
            <person name="Wang R."/>
        </authorList>
    </citation>
    <scope>NUCLEOTIDE SEQUENCE [LARGE SCALE GENOMIC DNA]</scope>
    <source>
        <strain evidence="2 3">Q22</strain>
    </source>
</reference>
<sequence>MPQDGRVVARGAAAAQLQAELTPIVTVGSTATLTVRLVRTDAAAAPGAQTPLDDDADRIAAGGPVTVTVVPRGLRFLVGARRSRLVRLPSGTAAEARFTMLAVDRGPAEVTVLVRGDGELPLATVRLTSEVVGSDDHGQAGLARASARIAAADPLITRRPTLRIDEEIARGRSILHAALSVGGESHRFRIRLADKARLVADVRASLARAKEVGADLPAAERADAVERGLREVGARLADHLLDRRARDLLWAHRERLDGLVVQTTGETELPWELLVVRRPGAAASDADPFLGQFGLTRWLYDVAPPAAVRLSTTTDASTARPATAIASSSVVALGSATAVGEGAAAAMRNGAGVVVECGGSGGRAVLSETFLATFSAELADGSPVDRASRRAREAARAAGEACAIAYAVYGHPDARAQAA</sequence>
<dbReference type="RefSeq" id="WP_154347975.1">
    <property type="nucleotide sequence ID" value="NZ_WKJD01000021.1"/>
</dbReference>
<accession>A0A6L5R6B9</accession>
<proteinExistence type="predicted"/>
<dbReference type="Proteomes" id="UP000476511">
    <property type="component" value="Unassembled WGS sequence"/>
</dbReference>
<keyword evidence="3" id="KW-1185">Reference proteome</keyword>
<feature type="domain" description="DUF7363" evidence="1">
    <location>
        <begin position="19"/>
        <end position="127"/>
    </location>
</feature>
<evidence type="ECO:0000313" key="2">
    <source>
        <dbReference type="EMBL" id="MRX45460.1"/>
    </source>
</evidence>
<gene>
    <name evidence="2" type="ORF">GJR97_17255</name>
</gene>
<dbReference type="Pfam" id="PF24063">
    <property type="entry name" value="DUF7363"/>
    <property type="match status" value="1"/>
</dbReference>
<organism evidence="2 3">
    <name type="scientific">Agromyces kandeliae</name>
    <dbReference type="NCBI Taxonomy" id="2666141"/>
    <lineage>
        <taxon>Bacteria</taxon>
        <taxon>Bacillati</taxon>
        <taxon>Actinomycetota</taxon>
        <taxon>Actinomycetes</taxon>
        <taxon>Micrococcales</taxon>
        <taxon>Microbacteriaceae</taxon>
        <taxon>Agromyces</taxon>
    </lineage>
</organism>
<evidence type="ECO:0000259" key="1">
    <source>
        <dbReference type="Pfam" id="PF24063"/>
    </source>
</evidence>
<evidence type="ECO:0000313" key="3">
    <source>
        <dbReference type="Proteomes" id="UP000476511"/>
    </source>
</evidence>
<dbReference type="InterPro" id="IPR055787">
    <property type="entry name" value="DUF7363"/>
</dbReference>
<comment type="caution">
    <text evidence="2">The sequence shown here is derived from an EMBL/GenBank/DDBJ whole genome shotgun (WGS) entry which is preliminary data.</text>
</comment>
<name>A0A6L5R6B9_9MICO</name>
<dbReference type="EMBL" id="WKJD01000021">
    <property type="protein sequence ID" value="MRX45460.1"/>
    <property type="molecule type" value="Genomic_DNA"/>
</dbReference>
<dbReference type="AlphaFoldDB" id="A0A6L5R6B9"/>
<protein>
    <recommendedName>
        <fullName evidence="1">DUF7363 domain-containing protein</fullName>
    </recommendedName>
</protein>